<dbReference type="EMBL" id="CP117812">
    <property type="protein sequence ID" value="WDE99040.1"/>
    <property type="molecule type" value="Genomic_DNA"/>
</dbReference>
<protein>
    <recommendedName>
        <fullName evidence="4">Pentapeptide repeat-containing protein</fullName>
    </recommendedName>
</protein>
<keyword evidence="1" id="KW-0812">Transmembrane</keyword>
<organism evidence="2 3">
    <name type="scientific">Lentisphaera profundi</name>
    <dbReference type="NCBI Taxonomy" id="1658616"/>
    <lineage>
        <taxon>Bacteria</taxon>
        <taxon>Pseudomonadati</taxon>
        <taxon>Lentisphaerota</taxon>
        <taxon>Lentisphaeria</taxon>
        <taxon>Lentisphaerales</taxon>
        <taxon>Lentisphaeraceae</taxon>
        <taxon>Lentisphaera</taxon>
    </lineage>
</organism>
<keyword evidence="1" id="KW-0472">Membrane</keyword>
<dbReference type="SUPFAM" id="SSF52058">
    <property type="entry name" value="L domain-like"/>
    <property type="match status" value="1"/>
</dbReference>
<proteinExistence type="predicted"/>
<accession>A0ABY7W0U1</accession>
<name>A0ABY7W0U1_9BACT</name>
<keyword evidence="1" id="KW-1133">Transmembrane helix</keyword>
<feature type="transmembrane region" description="Helical" evidence="1">
    <location>
        <begin position="48"/>
        <end position="69"/>
    </location>
</feature>
<evidence type="ECO:0000313" key="2">
    <source>
        <dbReference type="EMBL" id="WDE99040.1"/>
    </source>
</evidence>
<dbReference type="Proteomes" id="UP001214250">
    <property type="component" value="Chromosome 2"/>
</dbReference>
<sequence>MELNPNERYQQVAQLRTDLVSYLRGFVTSVERASFFIQVKLLVKRNKMVSFVMIMSSIILISATSIFLISIKKSEFEAKIATQQAREAEQEAKDNLLKWQRTNELKKLIASESLPQVLSLTHTLVNDYEVLKGIDLAKVAIEIDQNLKSAHVNLAYLQASLFEFEASIQSYLQGGIGSKNKHIIASKACFEKFKGRKDLSFDEIIWIVRTYASHNLYNMINEFTFSPKLHFLNLKQRRQYALEVLQLQNPPLQELYFEGDFIKMDSRELSDINGLYRTNIKELDLRHANLRRNIVAIRGLPLTKITLPEKNPNSQVPYLKTCKTLEQVFLPEKTTNKSLLKNLPKSFKIIFY</sequence>
<keyword evidence="3" id="KW-1185">Reference proteome</keyword>
<gene>
    <name evidence="2" type="ORF">PQO03_14480</name>
</gene>
<evidence type="ECO:0000313" key="3">
    <source>
        <dbReference type="Proteomes" id="UP001214250"/>
    </source>
</evidence>
<evidence type="ECO:0008006" key="4">
    <source>
        <dbReference type="Google" id="ProtNLM"/>
    </source>
</evidence>
<reference evidence="2 3" key="1">
    <citation type="submission" date="2023-02" db="EMBL/GenBank/DDBJ databases">
        <title>Genome sequence of Lentisphaera profundi SAORIC-696.</title>
        <authorList>
            <person name="Kim e."/>
            <person name="Cho J.-C."/>
            <person name="Choi A."/>
            <person name="Kang I."/>
        </authorList>
    </citation>
    <scope>NUCLEOTIDE SEQUENCE [LARGE SCALE GENOMIC DNA]</scope>
    <source>
        <strain evidence="2 3">SAORIC-696</strain>
    </source>
</reference>
<dbReference type="RefSeq" id="WP_274153902.1">
    <property type="nucleotide sequence ID" value="NZ_CP117812.1"/>
</dbReference>
<evidence type="ECO:0000256" key="1">
    <source>
        <dbReference type="SAM" id="Phobius"/>
    </source>
</evidence>